<gene>
    <name evidence="1" type="ORF">KIN20_003363</name>
</gene>
<keyword evidence="2" id="KW-1185">Reference proteome</keyword>
<dbReference type="SUPFAM" id="SSF53756">
    <property type="entry name" value="UDP-Glycosyltransferase/glycogen phosphorylase"/>
    <property type="match status" value="1"/>
</dbReference>
<proteinExistence type="predicted"/>
<accession>A0AAD5QEA4</accession>
<dbReference type="AlphaFoldDB" id="A0AAD5QEA4"/>
<evidence type="ECO:0000313" key="1">
    <source>
        <dbReference type="EMBL" id="KAJ1348132.1"/>
    </source>
</evidence>
<sequence>MFTPEQPDQLHDLTNSLRHHDRFLVCADFDAYVACQDKEGVEPTFCPDYDHVNHSADAAFSSATL</sequence>
<name>A0AAD5QEA4_PARTN</name>
<protein>
    <submittedName>
        <fullName evidence="1">Uncharacterized protein</fullName>
    </submittedName>
</protein>
<dbReference type="EMBL" id="JAHQIW010000436">
    <property type="protein sequence ID" value="KAJ1348132.1"/>
    <property type="molecule type" value="Genomic_DNA"/>
</dbReference>
<reference evidence="1" key="1">
    <citation type="submission" date="2021-06" db="EMBL/GenBank/DDBJ databases">
        <title>Parelaphostrongylus tenuis whole genome reference sequence.</title>
        <authorList>
            <person name="Garwood T.J."/>
            <person name="Larsen P.A."/>
            <person name="Fountain-Jones N.M."/>
            <person name="Garbe J.R."/>
            <person name="Macchietto M.G."/>
            <person name="Kania S.A."/>
            <person name="Gerhold R.W."/>
            <person name="Richards J.E."/>
            <person name="Wolf T.M."/>
        </authorList>
    </citation>
    <scope>NUCLEOTIDE SEQUENCE</scope>
    <source>
        <strain evidence="1">MNPRO001-30</strain>
        <tissue evidence="1">Meninges</tissue>
    </source>
</reference>
<dbReference type="Proteomes" id="UP001196413">
    <property type="component" value="Unassembled WGS sequence"/>
</dbReference>
<organism evidence="1 2">
    <name type="scientific">Parelaphostrongylus tenuis</name>
    <name type="common">Meningeal worm</name>
    <dbReference type="NCBI Taxonomy" id="148309"/>
    <lineage>
        <taxon>Eukaryota</taxon>
        <taxon>Metazoa</taxon>
        <taxon>Ecdysozoa</taxon>
        <taxon>Nematoda</taxon>
        <taxon>Chromadorea</taxon>
        <taxon>Rhabditida</taxon>
        <taxon>Rhabditina</taxon>
        <taxon>Rhabditomorpha</taxon>
        <taxon>Strongyloidea</taxon>
        <taxon>Metastrongylidae</taxon>
        <taxon>Parelaphostrongylus</taxon>
    </lineage>
</organism>
<evidence type="ECO:0000313" key="2">
    <source>
        <dbReference type="Proteomes" id="UP001196413"/>
    </source>
</evidence>
<dbReference type="Gene3D" id="3.40.50.2000">
    <property type="entry name" value="Glycogen Phosphorylase B"/>
    <property type="match status" value="1"/>
</dbReference>
<comment type="caution">
    <text evidence="1">The sequence shown here is derived from an EMBL/GenBank/DDBJ whole genome shotgun (WGS) entry which is preliminary data.</text>
</comment>